<evidence type="ECO:0000313" key="1">
    <source>
        <dbReference type="EMBL" id="CAH2244075.1"/>
    </source>
</evidence>
<dbReference type="EMBL" id="CAKXAJ010025798">
    <property type="protein sequence ID" value="CAH2244075.1"/>
    <property type="molecule type" value="Genomic_DNA"/>
</dbReference>
<dbReference type="Proteomes" id="UP000838756">
    <property type="component" value="Unassembled WGS sequence"/>
</dbReference>
<comment type="caution">
    <text evidence="1">The sequence shown here is derived from an EMBL/GenBank/DDBJ whole genome shotgun (WGS) entry which is preliminary data.</text>
</comment>
<organism evidence="1 2">
    <name type="scientific">Pararge aegeria aegeria</name>
    <dbReference type="NCBI Taxonomy" id="348720"/>
    <lineage>
        <taxon>Eukaryota</taxon>
        <taxon>Metazoa</taxon>
        <taxon>Ecdysozoa</taxon>
        <taxon>Arthropoda</taxon>
        <taxon>Hexapoda</taxon>
        <taxon>Insecta</taxon>
        <taxon>Pterygota</taxon>
        <taxon>Neoptera</taxon>
        <taxon>Endopterygota</taxon>
        <taxon>Lepidoptera</taxon>
        <taxon>Glossata</taxon>
        <taxon>Ditrysia</taxon>
        <taxon>Papilionoidea</taxon>
        <taxon>Nymphalidae</taxon>
        <taxon>Satyrinae</taxon>
        <taxon>Satyrini</taxon>
        <taxon>Parargina</taxon>
        <taxon>Pararge</taxon>
    </lineage>
</organism>
<evidence type="ECO:0000313" key="2">
    <source>
        <dbReference type="Proteomes" id="UP000838756"/>
    </source>
</evidence>
<reference evidence="1" key="1">
    <citation type="submission" date="2022-03" db="EMBL/GenBank/DDBJ databases">
        <authorList>
            <person name="Lindestad O."/>
        </authorList>
    </citation>
    <scope>NUCLEOTIDE SEQUENCE</scope>
</reference>
<sequence>MEDIFYTFYRCRIPISVKRFPPKARLGQVKGLEANLPYPGDSKACCDTTRPGQYYSHAYFFYQAAALSCGLKDVVTGVTRLNTYAISRYMIVESTCLVIMFNFGSRVSGSGQEVSVKDFSTSLELGNCRYQPHASESKLNRRSRLLSLTCDHNPLSPTKKRGESLC</sequence>
<keyword evidence="2" id="KW-1185">Reference proteome</keyword>
<protein>
    <submittedName>
        <fullName evidence="1">Jg18137 protein</fullName>
    </submittedName>
</protein>
<name>A0A8S4S3S7_9NEOP</name>
<accession>A0A8S4S3S7</accession>
<proteinExistence type="predicted"/>
<dbReference type="AlphaFoldDB" id="A0A8S4S3S7"/>
<gene>
    <name evidence="1" type="primary">jg18137</name>
    <name evidence="1" type="ORF">PAEG_LOCUS20082</name>
</gene>